<feature type="compositionally biased region" description="Low complexity" evidence="1">
    <location>
        <begin position="155"/>
        <end position="177"/>
    </location>
</feature>
<dbReference type="EMBL" id="KZ293455">
    <property type="protein sequence ID" value="PBK63900.1"/>
    <property type="molecule type" value="Genomic_DNA"/>
</dbReference>
<feature type="compositionally biased region" description="Polar residues" evidence="1">
    <location>
        <begin position="564"/>
        <end position="574"/>
    </location>
</feature>
<feature type="region of interest" description="Disordered" evidence="1">
    <location>
        <begin position="721"/>
        <end position="768"/>
    </location>
</feature>
<feature type="region of interest" description="Disordered" evidence="1">
    <location>
        <begin position="781"/>
        <end position="845"/>
    </location>
</feature>
<name>A0A2H3B2F0_9AGAR</name>
<protein>
    <recommendedName>
        <fullName evidence="4">Retrotransposon gag domain-containing protein</fullName>
    </recommendedName>
</protein>
<feature type="compositionally biased region" description="Polar residues" evidence="1">
    <location>
        <begin position="181"/>
        <end position="191"/>
    </location>
</feature>
<feature type="region of interest" description="Disordered" evidence="1">
    <location>
        <begin position="550"/>
        <end position="602"/>
    </location>
</feature>
<evidence type="ECO:0000313" key="3">
    <source>
        <dbReference type="Proteomes" id="UP000218334"/>
    </source>
</evidence>
<evidence type="ECO:0000313" key="2">
    <source>
        <dbReference type="EMBL" id="PBK63900.1"/>
    </source>
</evidence>
<dbReference type="AlphaFoldDB" id="A0A2H3B2F0"/>
<reference evidence="3" key="1">
    <citation type="journal article" date="2017" name="Nat. Ecol. Evol.">
        <title>Genome expansion and lineage-specific genetic innovations in the forest pathogenic fungi Armillaria.</title>
        <authorList>
            <person name="Sipos G."/>
            <person name="Prasanna A.N."/>
            <person name="Walter M.C."/>
            <person name="O'Connor E."/>
            <person name="Balint B."/>
            <person name="Krizsan K."/>
            <person name="Kiss B."/>
            <person name="Hess J."/>
            <person name="Varga T."/>
            <person name="Slot J."/>
            <person name="Riley R."/>
            <person name="Boka B."/>
            <person name="Rigling D."/>
            <person name="Barry K."/>
            <person name="Lee J."/>
            <person name="Mihaltcheva S."/>
            <person name="LaButti K."/>
            <person name="Lipzen A."/>
            <person name="Waldron R."/>
            <person name="Moloney N.M."/>
            <person name="Sperisen C."/>
            <person name="Kredics L."/>
            <person name="Vagvoelgyi C."/>
            <person name="Patrignani A."/>
            <person name="Fitzpatrick D."/>
            <person name="Nagy I."/>
            <person name="Doyle S."/>
            <person name="Anderson J.B."/>
            <person name="Grigoriev I.V."/>
            <person name="Gueldener U."/>
            <person name="Muensterkoetter M."/>
            <person name="Nagy L.G."/>
        </authorList>
    </citation>
    <scope>NUCLEOTIDE SEQUENCE [LARGE SCALE GENOMIC DNA]</scope>
    <source>
        <strain evidence="3">28-4</strain>
    </source>
</reference>
<proteinExistence type="predicted"/>
<dbReference type="STRING" id="1076256.A0A2H3B2F0"/>
<evidence type="ECO:0000256" key="1">
    <source>
        <dbReference type="SAM" id="MobiDB-lite"/>
    </source>
</evidence>
<organism evidence="2 3">
    <name type="scientific">Armillaria solidipes</name>
    <dbReference type="NCBI Taxonomy" id="1076256"/>
    <lineage>
        <taxon>Eukaryota</taxon>
        <taxon>Fungi</taxon>
        <taxon>Dikarya</taxon>
        <taxon>Basidiomycota</taxon>
        <taxon>Agaricomycotina</taxon>
        <taxon>Agaricomycetes</taxon>
        <taxon>Agaricomycetidae</taxon>
        <taxon>Agaricales</taxon>
        <taxon>Marasmiineae</taxon>
        <taxon>Physalacriaceae</taxon>
        <taxon>Armillaria</taxon>
    </lineage>
</organism>
<keyword evidence="3" id="KW-1185">Reference proteome</keyword>
<accession>A0A2H3B2F0</accession>
<feature type="region of interest" description="Disordered" evidence="1">
    <location>
        <begin position="139"/>
        <end position="194"/>
    </location>
</feature>
<evidence type="ECO:0008006" key="4">
    <source>
        <dbReference type="Google" id="ProtNLM"/>
    </source>
</evidence>
<sequence>MEATSLRNDERGGSTSGSYPEPRANDSPRHDSASHPPYITNPPYPPRRSSRSSQRSTASQNPLKNTWRLLLGTRSKKGKAPEAASDATWAAYAPTMQPTTPITFLTSPTLSRAEVIHSPIPTRPAPSPPTTLLPTIPQSTSPYESQVPVSPVDFTTARSRTRTSGISSRSTTNSSRHSASKDSSPSPTISIGQPVHHTALSPSQMSYKELVEWLKEIMVTEVSWMADKAGVEYYNYVDTGNQLYANFVLEYEAKNRAATMWNRAHPDQQIPVPAKWITAETPPTTLPPPTPRQAQTFPALVPRPFAAATGAAASGSGPVPPTQLPAPPARTIPTWNLPRFPLPLKPPTPPAPWILTTGNTSPYDDLKPKILKDVENFKGVSLDISRFFSQCEMHFNLYNRHFRHHPHQVLFCISRFEGEAQVWWDLQSRALGQDADGFQLYPAYADFKTQTRKRFWKDSDARIKGAQWEKLRQANYADRDLFFQKFEELALEAGVLYNEQLMYKQIEKAARETSKNTIFAVNGNIPTTYDEWKQCLLHMDYNFRVRKAEGQANPSTRSHDRTQKTNTPQKGGQMTTTTPEKKTNTGTTYGGQGAPMDTEVKEEKTESKVEEVKDAAENGRTYALSVEHDKYAHSNTTISSSQTPKESHNRYAALTVKNSDEDNDEDNIQLQPRTHGCDAGDAAAAMGDAGRWDPYAVEGQVPLPQDLKLKALSPPWGGLAWENLKGPSQPPARAQAKVASNDASPRFNWMKQESTGHGTEGPHQDHQEPQVRLPIPVDANQRQGDAPAQRQMTGSPSAETSQQDGRTGREMPLTRTTLPTPSDSTVRSQTSSQSSQTVSLVEVPDEEDDTSFKCWLATVARESPQNMDTSPEETQPTVARPMGLGAKVEKVPIVWTWMKPFTAEWMQRAI</sequence>
<feature type="compositionally biased region" description="Low complexity" evidence="1">
    <location>
        <begin position="822"/>
        <end position="841"/>
    </location>
</feature>
<gene>
    <name evidence="2" type="ORF">ARMSODRAFT_1023546</name>
</gene>
<feature type="region of interest" description="Disordered" evidence="1">
    <location>
        <begin position="1"/>
        <end position="85"/>
    </location>
</feature>
<feature type="compositionally biased region" description="Polar residues" evidence="1">
    <location>
        <begin position="790"/>
        <end position="805"/>
    </location>
</feature>
<feature type="compositionally biased region" description="Basic and acidic residues" evidence="1">
    <location>
        <begin position="23"/>
        <end position="33"/>
    </location>
</feature>
<dbReference type="Proteomes" id="UP000218334">
    <property type="component" value="Unassembled WGS sequence"/>
</dbReference>